<comment type="similarity">
    <text evidence="4">Belongs to the ATP-dependent AMP-binding enzyme family.</text>
</comment>
<dbReference type="GO" id="GO:0005811">
    <property type="term" value="C:lipid droplet"/>
    <property type="evidence" value="ECO:0007669"/>
    <property type="project" value="UniProtKB-SubCell"/>
</dbReference>
<keyword evidence="23" id="KW-1185">Reference proteome</keyword>
<dbReference type="PROSITE" id="PS00455">
    <property type="entry name" value="AMP_BINDING"/>
    <property type="match status" value="1"/>
</dbReference>
<dbReference type="Pfam" id="PF13193">
    <property type="entry name" value="AMP-binding_C"/>
    <property type="match status" value="1"/>
</dbReference>
<keyword evidence="13" id="KW-0445">Lipid transport</keyword>
<accession>A0A9P7ZV77</accession>
<proteinExistence type="inferred from homology"/>
<evidence type="ECO:0000259" key="21">
    <source>
        <dbReference type="Pfam" id="PF13193"/>
    </source>
</evidence>
<dbReference type="Gene3D" id="3.30.300.30">
    <property type="match status" value="1"/>
</dbReference>
<dbReference type="InterPro" id="IPR025110">
    <property type="entry name" value="AMP-bd_C"/>
</dbReference>
<reference evidence="22" key="1">
    <citation type="journal article" date="2021" name="IMA Fungus">
        <title>Genomic characterization of three marine fungi, including Emericellopsis atlantica sp. nov. with signatures of a generalist lifestyle and marine biomass degradation.</title>
        <authorList>
            <person name="Hagestad O.C."/>
            <person name="Hou L."/>
            <person name="Andersen J.H."/>
            <person name="Hansen E.H."/>
            <person name="Altermark B."/>
            <person name="Li C."/>
            <person name="Kuhnert E."/>
            <person name="Cox R.J."/>
            <person name="Crous P.W."/>
            <person name="Spatafora J.W."/>
            <person name="Lail K."/>
            <person name="Amirebrahimi M."/>
            <person name="Lipzen A."/>
            <person name="Pangilinan J."/>
            <person name="Andreopoulos W."/>
            <person name="Hayes R.D."/>
            <person name="Ng V."/>
            <person name="Grigoriev I.V."/>
            <person name="Jackson S.A."/>
            <person name="Sutton T.D.S."/>
            <person name="Dobson A.D.W."/>
            <person name="Rama T."/>
        </authorList>
    </citation>
    <scope>NUCLEOTIDE SEQUENCE</scope>
    <source>
        <strain evidence="22">TS7</strain>
    </source>
</reference>
<organism evidence="22 23">
    <name type="scientific">Emericellopsis atlantica</name>
    <dbReference type="NCBI Taxonomy" id="2614577"/>
    <lineage>
        <taxon>Eukaryota</taxon>
        <taxon>Fungi</taxon>
        <taxon>Dikarya</taxon>
        <taxon>Ascomycota</taxon>
        <taxon>Pezizomycotina</taxon>
        <taxon>Sordariomycetes</taxon>
        <taxon>Hypocreomycetidae</taxon>
        <taxon>Hypocreales</taxon>
        <taxon>Bionectriaceae</taxon>
        <taxon>Emericellopsis</taxon>
    </lineage>
</organism>
<evidence type="ECO:0000256" key="9">
    <source>
        <dbReference type="ARBA" id="ARBA00022692"/>
    </source>
</evidence>
<evidence type="ECO:0000256" key="6">
    <source>
        <dbReference type="ARBA" id="ARBA00022475"/>
    </source>
</evidence>
<keyword evidence="11" id="KW-0067">ATP-binding</keyword>
<gene>
    <name evidence="22" type="ORF">F5Z01DRAFT_196231</name>
</gene>
<evidence type="ECO:0000256" key="5">
    <source>
        <dbReference type="ARBA" id="ARBA00022448"/>
    </source>
</evidence>
<evidence type="ECO:0000256" key="15">
    <source>
        <dbReference type="ARBA" id="ARBA00023140"/>
    </source>
</evidence>
<sequence length="637" mass="71076">MPVPLAIAAPAAAAVLAYVNARGALWNDLRVLDGQYTSLVRTLYRMKTDRLNMFYLLEEWAQSRSHAHRDLVLFEGKRHTYAQVYDRALRYGTWLKENLGVKSGDIVAMDFQNSDSFIFVWFGLWAVGAKPAFINYNLTGNALTHCIKVAETSLCLVDPAVEANVTDDVKAENPGVKFVTFTPEVEADAFAAPPNRLPDEQRSQADYADMAILIYTSGTTGLPKPAIVSWSKCIGGSGIGDRTLRIGKNDIVYTAMPLYHSAAAVLSFLTVLHAGSTQALGRKFSTKSYWSDVREMDATVLQYVGETLRYLLAAPSQIDPKTGENLDKKHKVRLAYGNGLRPDVWRRFQDRFGVDEIGEMYAATEGTAALINICANDLTAGAMGRTGWLTDFLMSRSIAVVEVDWATEEPARDPKTGLCRRVKNRGDPGEMLFQLPSDDPTKRFQGYYKNPQANAKKLMRDVLKKGDAWFRTGDVVRWDTEGRIWFNDRIGDTFRWKSENVSTSEVSEAVGTHPAVKEANVYGVELPHHDGRAGCAAVYLDQRAPLDETLRSLAEHTRSLLPKYAVPLFLRVVRGEPGEAQTTGTNKQQKHFLRQAGVKPDPATEEELGELYWLAGDGYRRFGDKEWRELEGGRVKL</sequence>
<dbReference type="GO" id="GO:0005324">
    <property type="term" value="F:long-chain fatty acid transmembrane transporter activity"/>
    <property type="evidence" value="ECO:0007669"/>
    <property type="project" value="TreeGrafter"/>
</dbReference>
<dbReference type="InterPro" id="IPR045851">
    <property type="entry name" value="AMP-bd_C_sf"/>
</dbReference>
<keyword evidence="7" id="KW-0436">Ligase</keyword>
<dbReference type="InterPro" id="IPR042099">
    <property type="entry name" value="ANL_N_sf"/>
</dbReference>
<keyword evidence="6" id="KW-1003">Cell membrane</keyword>
<keyword evidence="10" id="KW-0547">Nucleotide-binding</keyword>
<dbReference type="RefSeq" id="XP_046122350.1">
    <property type="nucleotide sequence ID" value="XM_046258049.1"/>
</dbReference>
<comment type="function">
    <text evidence="17">Acyl-CoA synthetase required for both the import of long chain fatty acids (LCFAs) (C14-C18) and the activation very long chain fatty acids (VLCFAs) (C20-C26) by esterification of the fatty acids into metabolically active CoA-thioesters for subsequent degradation or incorporation into phospholipids. The transport and fatty acyl-CoA synthetase activities are genetically separable and are thus independent activities. Esterifies VLCFAs in the peroxisome matrix. The VLCFAs are actively transported into peroxisomes by a PXA1-PXA2 heterodimeric transporter in the peroxisomal membrane.</text>
</comment>
<evidence type="ECO:0000256" key="3">
    <source>
        <dbReference type="ARBA" id="ARBA00004651"/>
    </source>
</evidence>
<dbReference type="FunFam" id="3.40.50.12780:FF:000019">
    <property type="entry name" value="Long-chain fatty acid transporter"/>
    <property type="match status" value="1"/>
</dbReference>
<dbReference type="GeneID" id="70288952"/>
<name>A0A9P7ZV77_9HYPO</name>
<feature type="domain" description="AMP-dependent synthetase/ligase" evidence="20">
    <location>
        <begin position="62"/>
        <end position="413"/>
    </location>
</feature>
<dbReference type="InterPro" id="IPR020845">
    <property type="entry name" value="AMP-binding_CS"/>
</dbReference>
<protein>
    <recommendedName>
        <fullName evidence="18">Very long-chain fatty acid transport protein</fullName>
    </recommendedName>
    <alternativeName>
        <fullName evidence="19">Very-long-chain acyl-CoA synthetase</fullName>
    </alternativeName>
</protein>
<evidence type="ECO:0000256" key="17">
    <source>
        <dbReference type="ARBA" id="ARBA00060276"/>
    </source>
</evidence>
<dbReference type="AlphaFoldDB" id="A0A9P7ZV77"/>
<evidence type="ECO:0000256" key="4">
    <source>
        <dbReference type="ARBA" id="ARBA00006432"/>
    </source>
</evidence>
<keyword evidence="15" id="KW-0576">Peroxisome</keyword>
<keyword evidence="14" id="KW-0472">Membrane</keyword>
<feature type="domain" description="AMP-binding enzyme C-terminal" evidence="21">
    <location>
        <begin position="505"/>
        <end position="574"/>
    </location>
</feature>
<evidence type="ECO:0000256" key="8">
    <source>
        <dbReference type="ARBA" id="ARBA00022677"/>
    </source>
</evidence>
<dbReference type="FunFam" id="3.30.300.30:FF:000002">
    <property type="entry name" value="Long-chain fatty acid transport protein 1"/>
    <property type="match status" value="1"/>
</dbReference>
<dbReference type="SUPFAM" id="SSF56801">
    <property type="entry name" value="Acetyl-CoA synthetase-like"/>
    <property type="match status" value="1"/>
</dbReference>
<dbReference type="GO" id="GO:0044539">
    <property type="term" value="P:long-chain fatty acid import into cell"/>
    <property type="evidence" value="ECO:0007669"/>
    <property type="project" value="TreeGrafter"/>
</dbReference>
<evidence type="ECO:0000313" key="22">
    <source>
        <dbReference type="EMBL" id="KAG9258426.1"/>
    </source>
</evidence>
<dbReference type="Gene3D" id="3.40.50.12780">
    <property type="entry name" value="N-terminal domain of ligase-like"/>
    <property type="match status" value="1"/>
</dbReference>
<dbReference type="Pfam" id="PF00501">
    <property type="entry name" value="AMP-binding"/>
    <property type="match status" value="1"/>
</dbReference>
<evidence type="ECO:0000256" key="14">
    <source>
        <dbReference type="ARBA" id="ARBA00023136"/>
    </source>
</evidence>
<keyword evidence="9" id="KW-0812">Transmembrane</keyword>
<dbReference type="InterPro" id="IPR000873">
    <property type="entry name" value="AMP-dep_synth/lig_dom"/>
</dbReference>
<dbReference type="PANTHER" id="PTHR43107">
    <property type="entry name" value="LONG-CHAIN FATTY ACID TRANSPORT PROTEIN"/>
    <property type="match status" value="1"/>
</dbReference>
<dbReference type="EMBL" id="MU251243">
    <property type="protein sequence ID" value="KAG9258426.1"/>
    <property type="molecule type" value="Genomic_DNA"/>
</dbReference>
<dbReference type="PANTHER" id="PTHR43107:SF15">
    <property type="entry name" value="FATTY ACID TRANSPORT PROTEIN 3, ISOFORM A"/>
    <property type="match status" value="1"/>
</dbReference>
<evidence type="ECO:0000256" key="11">
    <source>
        <dbReference type="ARBA" id="ARBA00022840"/>
    </source>
</evidence>
<keyword evidence="5" id="KW-0813">Transport</keyword>
<evidence type="ECO:0000259" key="20">
    <source>
        <dbReference type="Pfam" id="PF00501"/>
    </source>
</evidence>
<evidence type="ECO:0000313" key="23">
    <source>
        <dbReference type="Proteomes" id="UP000887229"/>
    </source>
</evidence>
<dbReference type="GO" id="GO:0005524">
    <property type="term" value="F:ATP binding"/>
    <property type="evidence" value="ECO:0007669"/>
    <property type="project" value="UniProtKB-KW"/>
</dbReference>
<evidence type="ECO:0000256" key="7">
    <source>
        <dbReference type="ARBA" id="ARBA00022598"/>
    </source>
</evidence>
<evidence type="ECO:0000256" key="13">
    <source>
        <dbReference type="ARBA" id="ARBA00023055"/>
    </source>
</evidence>
<dbReference type="GO" id="GO:0005778">
    <property type="term" value="C:peroxisomal membrane"/>
    <property type="evidence" value="ECO:0007669"/>
    <property type="project" value="UniProtKB-SubCell"/>
</dbReference>
<dbReference type="GO" id="GO:0004467">
    <property type="term" value="F:long-chain fatty acid-CoA ligase activity"/>
    <property type="evidence" value="ECO:0007669"/>
    <property type="project" value="TreeGrafter"/>
</dbReference>
<evidence type="ECO:0000256" key="2">
    <source>
        <dbReference type="ARBA" id="ARBA00004585"/>
    </source>
</evidence>
<keyword evidence="12" id="KW-1133">Transmembrane helix</keyword>
<evidence type="ECO:0000256" key="19">
    <source>
        <dbReference type="ARBA" id="ARBA00078285"/>
    </source>
</evidence>
<comment type="caution">
    <text evidence="22">The sequence shown here is derived from an EMBL/GenBank/DDBJ whole genome shotgun (WGS) entry which is preliminary data.</text>
</comment>
<evidence type="ECO:0000256" key="10">
    <source>
        <dbReference type="ARBA" id="ARBA00022741"/>
    </source>
</evidence>
<evidence type="ECO:0000256" key="1">
    <source>
        <dbReference type="ARBA" id="ARBA00004502"/>
    </source>
</evidence>
<dbReference type="GO" id="GO:0009898">
    <property type="term" value="C:cytoplasmic side of plasma membrane"/>
    <property type="evidence" value="ECO:0007669"/>
    <property type="project" value="TreeGrafter"/>
</dbReference>
<evidence type="ECO:0000256" key="18">
    <source>
        <dbReference type="ARBA" id="ARBA00068795"/>
    </source>
</evidence>
<comment type="subcellular location">
    <subcellularLocation>
        <location evidence="3">Cell membrane</location>
        <topology evidence="3">Multi-pass membrane protein</topology>
    </subcellularLocation>
    <subcellularLocation>
        <location evidence="1">Lipid droplet</location>
    </subcellularLocation>
    <subcellularLocation>
        <location evidence="2">Peroxisome membrane</location>
        <topology evidence="2">Multi-pass membrane protein</topology>
    </subcellularLocation>
</comment>
<dbReference type="OrthoDB" id="10253869at2759"/>
<dbReference type="Proteomes" id="UP000887229">
    <property type="component" value="Unassembled WGS sequence"/>
</dbReference>
<evidence type="ECO:0000256" key="12">
    <source>
        <dbReference type="ARBA" id="ARBA00022989"/>
    </source>
</evidence>
<evidence type="ECO:0000256" key="16">
    <source>
        <dbReference type="ARBA" id="ARBA00051585"/>
    </source>
</evidence>
<comment type="catalytic activity">
    <reaction evidence="16">
        <text>a very long-chain fatty acid + ATP + CoA = a very long-chain fatty acyl-CoA + AMP + diphosphate</text>
        <dbReference type="Rhea" id="RHEA:54536"/>
        <dbReference type="ChEBI" id="CHEBI:30616"/>
        <dbReference type="ChEBI" id="CHEBI:33019"/>
        <dbReference type="ChEBI" id="CHEBI:57287"/>
        <dbReference type="ChEBI" id="CHEBI:58950"/>
        <dbReference type="ChEBI" id="CHEBI:138261"/>
        <dbReference type="ChEBI" id="CHEBI:456215"/>
    </reaction>
</comment>
<keyword evidence="8" id="KW-0551">Lipid droplet</keyword>